<sequence>VTGQSSKEGQLQALHRMLDPKAAGVELDLPTFCAIMRQWIVSCQQERSRRRSTAPKSPCACPAVGEGDTAPAAAQLECDGGNTDIASLTEAAGLRSRAEQLAAQNAKLQQDAESAEELNAHLAEEMAQLKAQLRCSQQVLEQARATAEELEDLKAVAKELEEENGKLRRHARQLNQQLLAEGHGLRERIQALAAETDDLEAELCRCTVLLSSRDTALAQAGRWVEELTVTLEEYDRAVQELRLETTQLHDQLGRMQDAWA</sequence>
<dbReference type="AlphaFoldDB" id="A0A7K5H760"/>
<dbReference type="InterPro" id="IPR028170">
    <property type="entry name" value="KASH5"/>
</dbReference>
<reference evidence="3 4" key="1">
    <citation type="submission" date="2019-09" db="EMBL/GenBank/DDBJ databases">
        <title>Bird 10,000 Genomes (B10K) Project - Family phase.</title>
        <authorList>
            <person name="Zhang G."/>
        </authorList>
    </citation>
    <scope>NUCLEOTIDE SEQUENCE [LARGE SCALE GENOMIC DNA]</scope>
    <source>
        <strain evidence="3">B10K-CU-031-22</strain>
    </source>
</reference>
<dbReference type="GO" id="GO:0070840">
    <property type="term" value="F:dynein complex binding"/>
    <property type="evidence" value="ECO:0007669"/>
    <property type="project" value="TreeGrafter"/>
</dbReference>
<dbReference type="GO" id="GO:0000781">
    <property type="term" value="C:chromosome, telomeric region"/>
    <property type="evidence" value="ECO:0007669"/>
    <property type="project" value="TreeGrafter"/>
</dbReference>
<dbReference type="GO" id="GO:0034993">
    <property type="term" value="C:meiotic nuclear membrane microtubule tethering complex"/>
    <property type="evidence" value="ECO:0007669"/>
    <property type="project" value="InterPro"/>
</dbReference>
<dbReference type="GO" id="GO:0090619">
    <property type="term" value="C:meiotic spindle pole"/>
    <property type="evidence" value="ECO:0007669"/>
    <property type="project" value="TreeGrafter"/>
</dbReference>
<dbReference type="GO" id="GO:0007129">
    <property type="term" value="P:homologous chromosome pairing at meiosis"/>
    <property type="evidence" value="ECO:0007669"/>
    <property type="project" value="TreeGrafter"/>
</dbReference>
<proteinExistence type="predicted"/>
<dbReference type="PANTHER" id="PTHR47300:SF1">
    <property type="entry name" value="PROTEIN KASH5"/>
    <property type="match status" value="1"/>
</dbReference>
<evidence type="ECO:0000259" key="2">
    <source>
        <dbReference type="Pfam" id="PF14662"/>
    </source>
</evidence>
<feature type="non-terminal residue" evidence="3">
    <location>
        <position position="260"/>
    </location>
</feature>
<dbReference type="GO" id="GO:0007015">
    <property type="term" value="P:actin filament organization"/>
    <property type="evidence" value="ECO:0007669"/>
    <property type="project" value="TreeGrafter"/>
</dbReference>
<keyword evidence="4" id="KW-1185">Reference proteome</keyword>
<feature type="non-terminal residue" evidence="3">
    <location>
        <position position="1"/>
    </location>
</feature>
<evidence type="ECO:0000256" key="1">
    <source>
        <dbReference type="SAM" id="Coils"/>
    </source>
</evidence>
<evidence type="ECO:0000313" key="4">
    <source>
        <dbReference type="Proteomes" id="UP000541181"/>
    </source>
</evidence>
<dbReference type="GO" id="GO:0000800">
    <property type="term" value="C:lateral element"/>
    <property type="evidence" value="ECO:0007669"/>
    <property type="project" value="TreeGrafter"/>
</dbReference>
<dbReference type="Pfam" id="PF14662">
    <property type="entry name" value="KASH_CCD"/>
    <property type="match status" value="1"/>
</dbReference>
<dbReference type="InterPro" id="IPR028168">
    <property type="entry name" value="KASH5_CC"/>
</dbReference>
<feature type="coiled-coil region" evidence="1">
    <location>
        <begin position="91"/>
        <end position="177"/>
    </location>
</feature>
<dbReference type="GO" id="GO:0005640">
    <property type="term" value="C:nuclear outer membrane"/>
    <property type="evidence" value="ECO:0007669"/>
    <property type="project" value="TreeGrafter"/>
</dbReference>
<keyword evidence="1" id="KW-0175">Coiled coil</keyword>
<dbReference type="GO" id="GO:0034397">
    <property type="term" value="P:telomere localization"/>
    <property type="evidence" value="ECO:0007669"/>
    <property type="project" value="InterPro"/>
</dbReference>
<dbReference type="GO" id="GO:0051225">
    <property type="term" value="P:spindle assembly"/>
    <property type="evidence" value="ECO:0007669"/>
    <property type="project" value="TreeGrafter"/>
</dbReference>
<feature type="coiled-coil region" evidence="1">
    <location>
        <begin position="224"/>
        <end position="251"/>
    </location>
</feature>
<evidence type="ECO:0000313" key="3">
    <source>
        <dbReference type="EMBL" id="NWS65181.1"/>
    </source>
</evidence>
<gene>
    <name evidence="3" type="primary">Ccdc155</name>
    <name evidence="3" type="ORF">CHUBUR_R16131</name>
</gene>
<protein>
    <submittedName>
        <fullName evidence="3">KASH5 protein</fullName>
    </submittedName>
</protein>
<accession>A0A7K5H760</accession>
<feature type="domain" description="KASH5-like coiled-coil" evidence="2">
    <location>
        <begin position="92"/>
        <end position="176"/>
    </location>
</feature>
<dbReference type="Proteomes" id="UP000541181">
    <property type="component" value="Unassembled WGS sequence"/>
</dbReference>
<dbReference type="PANTHER" id="PTHR47300">
    <property type="entry name" value="PROTEIN KASH5"/>
    <property type="match status" value="1"/>
</dbReference>
<dbReference type="EMBL" id="VZRC01002141">
    <property type="protein sequence ID" value="NWS65181.1"/>
    <property type="molecule type" value="Genomic_DNA"/>
</dbReference>
<comment type="caution">
    <text evidence="3">The sequence shown here is derived from an EMBL/GenBank/DDBJ whole genome shotgun (WGS) entry which is preliminary data.</text>
</comment>
<organism evidence="3 4">
    <name type="scientific">Chunga burmeisteri</name>
    <name type="common">Black-legged seriema</name>
    <dbReference type="NCBI Taxonomy" id="1352770"/>
    <lineage>
        <taxon>Eukaryota</taxon>
        <taxon>Metazoa</taxon>
        <taxon>Chordata</taxon>
        <taxon>Craniata</taxon>
        <taxon>Vertebrata</taxon>
        <taxon>Euteleostomi</taxon>
        <taxon>Archelosauria</taxon>
        <taxon>Archosauria</taxon>
        <taxon>Dinosauria</taxon>
        <taxon>Saurischia</taxon>
        <taxon>Theropoda</taxon>
        <taxon>Coelurosauria</taxon>
        <taxon>Aves</taxon>
        <taxon>Neognathae</taxon>
        <taxon>Neoaves</taxon>
        <taxon>Telluraves</taxon>
        <taxon>Australaves</taxon>
        <taxon>Cariamiformes</taxon>
        <taxon>Cariamidae</taxon>
        <taxon>Chunga</taxon>
    </lineage>
</organism>
<dbReference type="GO" id="GO:0051653">
    <property type="term" value="P:spindle localization"/>
    <property type="evidence" value="ECO:0007669"/>
    <property type="project" value="TreeGrafter"/>
</dbReference>
<dbReference type="OrthoDB" id="9943648at2759"/>
<name>A0A7K5H760_9AVES</name>
<dbReference type="GO" id="GO:0090220">
    <property type="term" value="P:chromosome localization to nuclear envelope involved in homologous chromosome segregation"/>
    <property type="evidence" value="ECO:0007669"/>
    <property type="project" value="TreeGrafter"/>
</dbReference>